<keyword evidence="3" id="KW-1185">Reference proteome</keyword>
<dbReference type="EMBL" id="JAMKOV010000005">
    <property type="protein sequence ID" value="KAI8039856.1"/>
    <property type="molecule type" value="Genomic_DNA"/>
</dbReference>
<organism evidence="2 3">
    <name type="scientific">Drosophila gunungcola</name>
    <name type="common">fruit fly</name>
    <dbReference type="NCBI Taxonomy" id="103775"/>
    <lineage>
        <taxon>Eukaryota</taxon>
        <taxon>Metazoa</taxon>
        <taxon>Ecdysozoa</taxon>
        <taxon>Arthropoda</taxon>
        <taxon>Hexapoda</taxon>
        <taxon>Insecta</taxon>
        <taxon>Pterygota</taxon>
        <taxon>Neoptera</taxon>
        <taxon>Endopterygota</taxon>
        <taxon>Diptera</taxon>
        <taxon>Brachycera</taxon>
        <taxon>Muscomorpha</taxon>
        <taxon>Ephydroidea</taxon>
        <taxon>Drosophilidae</taxon>
        <taxon>Drosophila</taxon>
        <taxon>Sophophora</taxon>
    </lineage>
</organism>
<comment type="caution">
    <text evidence="2">The sequence shown here is derived from an EMBL/GenBank/DDBJ whole genome shotgun (WGS) entry which is preliminary data.</text>
</comment>
<protein>
    <submittedName>
        <fullName evidence="2">Uncharacterized protein</fullName>
    </submittedName>
</protein>
<feature type="compositionally biased region" description="Basic and acidic residues" evidence="1">
    <location>
        <begin position="1"/>
        <end position="11"/>
    </location>
</feature>
<evidence type="ECO:0000256" key="1">
    <source>
        <dbReference type="SAM" id="MobiDB-lite"/>
    </source>
</evidence>
<reference evidence="2" key="1">
    <citation type="journal article" date="2023" name="Genome Biol. Evol.">
        <title>Long-read-based Genome Assembly of Drosophila gunungcola Reveals Fewer Chemosensory Genes in Flower-breeding Species.</title>
        <authorList>
            <person name="Negi A."/>
            <person name="Liao B.Y."/>
            <person name="Yeh S.D."/>
        </authorList>
    </citation>
    <scope>NUCLEOTIDE SEQUENCE</scope>
    <source>
        <strain evidence="2">Sukarami</strain>
    </source>
</reference>
<name>A0A9P9YMX5_9MUSC</name>
<feature type="region of interest" description="Disordered" evidence="1">
    <location>
        <begin position="1"/>
        <end position="36"/>
    </location>
</feature>
<gene>
    <name evidence="2" type="ORF">M5D96_007281</name>
</gene>
<dbReference type="AlphaFoldDB" id="A0A9P9YMX5"/>
<proteinExistence type="predicted"/>
<accession>A0A9P9YMX5</accession>
<evidence type="ECO:0000313" key="2">
    <source>
        <dbReference type="EMBL" id="KAI8039856.1"/>
    </source>
</evidence>
<evidence type="ECO:0000313" key="3">
    <source>
        <dbReference type="Proteomes" id="UP001059596"/>
    </source>
</evidence>
<sequence length="74" mass="8709">MATSEQSRRPLEPIFIATPPHTPLLHHHSSITRTTTPREMPTMYHFDFGKPLQRTLRTYSYRFMSLSIDSLHLK</sequence>
<dbReference type="Proteomes" id="UP001059596">
    <property type="component" value="Unassembled WGS sequence"/>
</dbReference>